<feature type="region of interest" description="Disordered" evidence="5">
    <location>
        <begin position="1"/>
        <end position="20"/>
    </location>
</feature>
<keyword evidence="2" id="KW-0805">Transcription regulation</keyword>
<dbReference type="PANTHER" id="PTHR43133:SF51">
    <property type="entry name" value="RNA POLYMERASE SIGMA FACTOR"/>
    <property type="match status" value="1"/>
</dbReference>
<reference evidence="8 9" key="1">
    <citation type="journal article" date="2017" name="ISME J.">
        <title>Potential for microbial H2 and metal transformations associated with novel bacteria and archaea in deep terrestrial subsurface sediments.</title>
        <authorList>
            <person name="Hernsdorf A.W."/>
            <person name="Amano Y."/>
            <person name="Miyakawa K."/>
            <person name="Ise K."/>
            <person name="Suzuki Y."/>
            <person name="Anantharaman K."/>
            <person name="Probst A."/>
            <person name="Burstein D."/>
            <person name="Thomas B.C."/>
            <person name="Banfield J.F."/>
        </authorList>
    </citation>
    <scope>NUCLEOTIDE SEQUENCE [LARGE SCALE GENOMIC DNA]</scope>
    <source>
        <strain evidence="8">HGW-Actinobacteria-3</strain>
    </source>
</reference>
<evidence type="ECO:0000256" key="3">
    <source>
        <dbReference type="ARBA" id="ARBA00023082"/>
    </source>
</evidence>
<dbReference type="InterPro" id="IPR007627">
    <property type="entry name" value="RNA_pol_sigma70_r2"/>
</dbReference>
<dbReference type="AlphaFoldDB" id="A0A2N3G6P5"/>
<dbReference type="Proteomes" id="UP000233654">
    <property type="component" value="Unassembled WGS sequence"/>
</dbReference>
<keyword evidence="4" id="KW-0804">Transcription</keyword>
<dbReference type="InterPro" id="IPR014284">
    <property type="entry name" value="RNA_pol_sigma-70_dom"/>
</dbReference>
<dbReference type="InterPro" id="IPR036388">
    <property type="entry name" value="WH-like_DNA-bd_sf"/>
</dbReference>
<name>A0A2N3G6P5_9ACTN</name>
<evidence type="ECO:0000256" key="2">
    <source>
        <dbReference type="ARBA" id="ARBA00023015"/>
    </source>
</evidence>
<dbReference type="InterPro" id="IPR013325">
    <property type="entry name" value="RNA_pol_sigma_r2"/>
</dbReference>
<dbReference type="SUPFAM" id="SSF88946">
    <property type="entry name" value="Sigma2 domain of RNA polymerase sigma factors"/>
    <property type="match status" value="1"/>
</dbReference>
<dbReference type="GO" id="GO:0006352">
    <property type="term" value="P:DNA-templated transcription initiation"/>
    <property type="evidence" value="ECO:0007669"/>
    <property type="project" value="InterPro"/>
</dbReference>
<evidence type="ECO:0000256" key="1">
    <source>
        <dbReference type="ARBA" id="ARBA00010641"/>
    </source>
</evidence>
<dbReference type="Gene3D" id="1.10.1740.10">
    <property type="match status" value="1"/>
</dbReference>
<evidence type="ECO:0000259" key="7">
    <source>
        <dbReference type="Pfam" id="PF08281"/>
    </source>
</evidence>
<dbReference type="GO" id="GO:0003677">
    <property type="term" value="F:DNA binding"/>
    <property type="evidence" value="ECO:0007669"/>
    <property type="project" value="InterPro"/>
</dbReference>
<gene>
    <name evidence="8" type="ORF">CVT63_03020</name>
</gene>
<dbReference type="InterPro" id="IPR013249">
    <property type="entry name" value="RNA_pol_sigma70_r4_t2"/>
</dbReference>
<dbReference type="EMBL" id="PHEX01000018">
    <property type="protein sequence ID" value="PKQ28386.1"/>
    <property type="molecule type" value="Genomic_DNA"/>
</dbReference>
<feature type="domain" description="RNA polymerase sigma factor 70 region 4 type 2" evidence="7">
    <location>
        <begin position="156"/>
        <end position="204"/>
    </location>
</feature>
<keyword evidence="3" id="KW-0731">Sigma factor</keyword>
<evidence type="ECO:0000256" key="4">
    <source>
        <dbReference type="ARBA" id="ARBA00023163"/>
    </source>
</evidence>
<evidence type="ECO:0000259" key="6">
    <source>
        <dbReference type="Pfam" id="PF04542"/>
    </source>
</evidence>
<protein>
    <submittedName>
        <fullName evidence="8">RNA polymerase sigma factor SigW</fullName>
    </submittedName>
</protein>
<dbReference type="GO" id="GO:0016987">
    <property type="term" value="F:sigma factor activity"/>
    <property type="evidence" value="ECO:0007669"/>
    <property type="project" value="UniProtKB-KW"/>
</dbReference>
<dbReference type="PANTHER" id="PTHR43133">
    <property type="entry name" value="RNA POLYMERASE ECF-TYPE SIGMA FACTO"/>
    <property type="match status" value="1"/>
</dbReference>
<sequence length="215" mass="23778">MAGHRIRTGMPNGRLSRDGREDARLVEKCRRGDELAFEALVLKYQNQVYGVAYRMVGDSEEAMDLAQETFIKAYRGLDTYKPAMPFRTWLLRIGTNSAIDNLRKRGRGRDMPVELGSKPRPGAINSSEVSWASFDPPGPETDIPENVSVSNETAGIISEALSELPDNYRAVVILHHMEGMSYSEIGKALGVPRNTAKTWGHRARGLLCGALEGVM</sequence>
<organism evidence="8 9">
    <name type="scientific">Candidatus Anoxymicrobium japonicum</name>
    <dbReference type="NCBI Taxonomy" id="2013648"/>
    <lineage>
        <taxon>Bacteria</taxon>
        <taxon>Bacillati</taxon>
        <taxon>Actinomycetota</taxon>
        <taxon>Candidatus Geothermincolia</taxon>
        <taxon>Candidatus Geothermincolales</taxon>
        <taxon>Candidatus Anoxymicrobiaceae</taxon>
        <taxon>Candidatus Anoxymicrobium</taxon>
    </lineage>
</organism>
<dbReference type="Gene3D" id="1.10.10.10">
    <property type="entry name" value="Winged helix-like DNA-binding domain superfamily/Winged helix DNA-binding domain"/>
    <property type="match status" value="1"/>
</dbReference>
<dbReference type="InterPro" id="IPR013324">
    <property type="entry name" value="RNA_pol_sigma_r3/r4-like"/>
</dbReference>
<dbReference type="CDD" id="cd06171">
    <property type="entry name" value="Sigma70_r4"/>
    <property type="match status" value="1"/>
</dbReference>
<feature type="domain" description="RNA polymerase sigma-70 region 2" evidence="6">
    <location>
        <begin position="40"/>
        <end position="107"/>
    </location>
</feature>
<dbReference type="NCBIfam" id="TIGR02937">
    <property type="entry name" value="sigma70-ECF"/>
    <property type="match status" value="1"/>
</dbReference>
<evidence type="ECO:0000256" key="5">
    <source>
        <dbReference type="SAM" id="MobiDB-lite"/>
    </source>
</evidence>
<dbReference type="Pfam" id="PF08281">
    <property type="entry name" value="Sigma70_r4_2"/>
    <property type="match status" value="1"/>
</dbReference>
<comment type="caution">
    <text evidence="8">The sequence shown here is derived from an EMBL/GenBank/DDBJ whole genome shotgun (WGS) entry which is preliminary data.</text>
</comment>
<evidence type="ECO:0000313" key="9">
    <source>
        <dbReference type="Proteomes" id="UP000233654"/>
    </source>
</evidence>
<dbReference type="SUPFAM" id="SSF88659">
    <property type="entry name" value="Sigma3 and sigma4 domains of RNA polymerase sigma factors"/>
    <property type="match status" value="1"/>
</dbReference>
<accession>A0A2N3G6P5</accession>
<dbReference type="Pfam" id="PF04542">
    <property type="entry name" value="Sigma70_r2"/>
    <property type="match status" value="1"/>
</dbReference>
<comment type="similarity">
    <text evidence="1">Belongs to the sigma-70 factor family. ECF subfamily.</text>
</comment>
<proteinExistence type="inferred from homology"/>
<evidence type="ECO:0000313" key="8">
    <source>
        <dbReference type="EMBL" id="PKQ28386.1"/>
    </source>
</evidence>
<dbReference type="InterPro" id="IPR039425">
    <property type="entry name" value="RNA_pol_sigma-70-like"/>
</dbReference>